<feature type="compositionally biased region" description="Basic and acidic residues" evidence="1">
    <location>
        <begin position="279"/>
        <end position="297"/>
    </location>
</feature>
<dbReference type="InterPro" id="IPR025558">
    <property type="entry name" value="DUF4283"/>
</dbReference>
<dbReference type="Pfam" id="PF14111">
    <property type="entry name" value="DUF4283"/>
    <property type="match status" value="1"/>
</dbReference>
<dbReference type="Proteomes" id="UP000525078">
    <property type="component" value="Unassembled WGS sequence"/>
</dbReference>
<feature type="domain" description="Zinc knuckle CX2CX4HX4C" evidence="3">
    <location>
        <begin position="199"/>
        <end position="230"/>
    </location>
</feature>
<name>A0A7J6GWY1_CANSA</name>
<feature type="region of interest" description="Disordered" evidence="1">
    <location>
        <begin position="279"/>
        <end position="309"/>
    </location>
</feature>
<organism evidence="4 5">
    <name type="scientific">Cannabis sativa</name>
    <name type="common">Hemp</name>
    <name type="synonym">Marijuana</name>
    <dbReference type="NCBI Taxonomy" id="3483"/>
    <lineage>
        <taxon>Eukaryota</taxon>
        <taxon>Viridiplantae</taxon>
        <taxon>Streptophyta</taxon>
        <taxon>Embryophyta</taxon>
        <taxon>Tracheophyta</taxon>
        <taxon>Spermatophyta</taxon>
        <taxon>Magnoliopsida</taxon>
        <taxon>eudicotyledons</taxon>
        <taxon>Gunneridae</taxon>
        <taxon>Pentapetalae</taxon>
        <taxon>rosids</taxon>
        <taxon>fabids</taxon>
        <taxon>Rosales</taxon>
        <taxon>Cannabaceae</taxon>
        <taxon>Cannabis</taxon>
    </lineage>
</organism>
<evidence type="ECO:0000313" key="4">
    <source>
        <dbReference type="EMBL" id="KAF4386840.1"/>
    </source>
</evidence>
<reference evidence="4 5" key="1">
    <citation type="journal article" date="2020" name="bioRxiv">
        <title>Sequence and annotation of 42 cannabis genomes reveals extensive copy number variation in cannabinoid synthesis and pathogen resistance genes.</title>
        <authorList>
            <person name="Mckernan K.J."/>
            <person name="Helbert Y."/>
            <person name="Kane L.T."/>
            <person name="Ebling H."/>
            <person name="Zhang L."/>
            <person name="Liu B."/>
            <person name="Eaton Z."/>
            <person name="Mclaughlin S."/>
            <person name="Kingan S."/>
            <person name="Baybayan P."/>
            <person name="Concepcion G."/>
            <person name="Jordan M."/>
            <person name="Riva A."/>
            <person name="Barbazuk W."/>
            <person name="Harkins T."/>
        </authorList>
    </citation>
    <scope>NUCLEOTIDE SEQUENCE [LARGE SCALE GENOMIC DNA]</scope>
    <source>
        <strain evidence="5">cv. Jamaican Lion 4</strain>
        <tissue evidence="4">Leaf</tissue>
    </source>
</reference>
<evidence type="ECO:0000256" key="1">
    <source>
        <dbReference type="SAM" id="MobiDB-lite"/>
    </source>
</evidence>
<dbReference type="InterPro" id="IPR036691">
    <property type="entry name" value="Endo/exonu/phosph_ase_sf"/>
</dbReference>
<sequence>MATMMADSTVDEIVQLTDKLGMEQEEEWEMNEEQVTEFGEKSLIGRIVSKQSMGLGLFRTIFTRMWKSVREWKVKIMDENNEYNYFGISFNSRSDAKRIFEKQPWLFNGGVLVLEEWPESGQWRDARLDKVSLWVKMRGFPLKALTVNNVKRLGSMAGDVEDIIWNNPQQIFLNGYVRVKIGFPIRNAIFVGRYIPVDGGKRWVQFKFEKLPLLCFKCGYWGHDQVGCDKTMVMEVNLTGGQVPKYGIWLREEDPITNCFVAHGQTLARQRQDGLEELADRPMAEENRRQELSKMAEGEASQVAGSTSERFLRRQQLQEDVGLGVSRGKELLGQDVMNKSKNTIDFAKGMGFVHNGPESTTSTHNSNVTQDGLNCVGLKDCGPSNQQKVISENNAQKQCNETVTQDKGIRSRGIDQDEDISAADNEGEGRKRKCGRNTIAFTQTEGCVEGKVLVADAMAESFAPGTGVGICGENQQRKGSRKRVSIKNKARGKAKMGEVHSEMQITELPAATVEGMVEFSASLTEPIEGDGIYANDYEVAERVCSVLNYGNMWTVDRVGMSGGLLLMWRTDITLQVLSSSPGHILATVAGAGFSPWYFTGFYGNPDASQRRFSWQLLRDLRKEVWGPWLCIGDFNEIVSLSEKIGGRDRLPGVMDGFREVIDDCRLIDFSSSKHELTWCNEHSNSRIMERLDRGLCTEEWLTQFEGADISLLDWWESDHRALVVDMPVRMDGAKCGKSKRKTRFHFEEAWCQEEECAEIVDRVWQDSSGRGRPAAIRCKINKCGKAFHGWNKKKKRGLNTEIERTKKIIQNGYRWRIGNGDSVRVLEDPWLPRPLTFKVYDKPPLPEQLYVVDLKKPNGAWDAEFIRAVFNPTDADLILQMPTSEWDIEDKILWHYSSNGEYSVRSVL</sequence>
<dbReference type="EMBL" id="JAATIP010000041">
    <property type="protein sequence ID" value="KAF4386840.1"/>
    <property type="molecule type" value="Genomic_DNA"/>
</dbReference>
<proteinExistence type="predicted"/>
<dbReference type="InterPro" id="IPR025836">
    <property type="entry name" value="Zn_knuckle_CX2CX4HX4C"/>
</dbReference>
<gene>
    <name evidence="4" type="ORF">F8388_006795</name>
</gene>
<dbReference type="Gene3D" id="3.60.10.10">
    <property type="entry name" value="Endonuclease/exonuclease/phosphatase"/>
    <property type="match status" value="1"/>
</dbReference>
<evidence type="ECO:0000259" key="3">
    <source>
        <dbReference type="Pfam" id="PF14392"/>
    </source>
</evidence>
<evidence type="ECO:0008006" key="6">
    <source>
        <dbReference type="Google" id="ProtNLM"/>
    </source>
</evidence>
<evidence type="ECO:0000259" key="2">
    <source>
        <dbReference type="Pfam" id="PF14111"/>
    </source>
</evidence>
<evidence type="ECO:0000313" key="5">
    <source>
        <dbReference type="Proteomes" id="UP000525078"/>
    </source>
</evidence>
<comment type="caution">
    <text evidence="4">The sequence shown here is derived from an EMBL/GenBank/DDBJ whole genome shotgun (WGS) entry which is preliminary data.</text>
</comment>
<dbReference type="PANTHER" id="PTHR33710">
    <property type="entry name" value="BNAC02G09200D PROTEIN"/>
    <property type="match status" value="1"/>
</dbReference>
<dbReference type="Pfam" id="PF14392">
    <property type="entry name" value="zf-CCHC_4"/>
    <property type="match status" value="1"/>
</dbReference>
<dbReference type="SUPFAM" id="SSF56219">
    <property type="entry name" value="DNase I-like"/>
    <property type="match status" value="1"/>
</dbReference>
<accession>A0A7J6GWY1</accession>
<dbReference type="AlphaFoldDB" id="A0A7J6GWY1"/>
<feature type="domain" description="DUF4283" evidence="2">
    <location>
        <begin position="40"/>
        <end position="119"/>
    </location>
</feature>
<feature type="region of interest" description="Disordered" evidence="1">
    <location>
        <begin position="401"/>
        <end position="431"/>
    </location>
</feature>
<protein>
    <recommendedName>
        <fullName evidence="6">CCHC-type domain-containing protein</fullName>
    </recommendedName>
</protein>
<dbReference type="PANTHER" id="PTHR33710:SF62">
    <property type="entry name" value="DUF4283 DOMAIN PROTEIN"/>
    <property type="match status" value="1"/>
</dbReference>